<dbReference type="EMBL" id="CP015961">
    <property type="protein sequence ID" value="ANI92984.1"/>
    <property type="molecule type" value="Genomic_DNA"/>
</dbReference>
<dbReference type="KEGG" id="dtm:BJL86_2219"/>
<keyword evidence="4" id="KW-1185">Reference proteome</keyword>
<evidence type="ECO:0000313" key="3">
    <source>
        <dbReference type="EMBL" id="ANI92984.1"/>
    </source>
</evidence>
<evidence type="ECO:0000313" key="4">
    <source>
        <dbReference type="Proteomes" id="UP000186104"/>
    </source>
</evidence>
<dbReference type="InterPro" id="IPR006311">
    <property type="entry name" value="TAT_signal"/>
</dbReference>
<feature type="signal peptide" evidence="2">
    <location>
        <begin position="1"/>
        <end position="24"/>
    </location>
</feature>
<feature type="compositionally biased region" description="Low complexity" evidence="1">
    <location>
        <begin position="34"/>
        <end position="69"/>
    </location>
</feature>
<accession>A0A173LMU1</accession>
<dbReference type="AlphaFoldDB" id="A0A173LMU1"/>
<feature type="region of interest" description="Disordered" evidence="1">
    <location>
        <begin position="34"/>
        <end position="74"/>
    </location>
</feature>
<gene>
    <name evidence="3" type="ORF">BJL86_2219</name>
</gene>
<evidence type="ECO:0000256" key="1">
    <source>
        <dbReference type="SAM" id="MobiDB-lite"/>
    </source>
</evidence>
<name>A0A173LMU1_9ACTN</name>
<keyword evidence="2" id="KW-0732">Signal</keyword>
<dbReference type="PROSITE" id="PS51257">
    <property type="entry name" value="PROKAR_LIPOPROTEIN"/>
    <property type="match status" value="1"/>
</dbReference>
<dbReference type="PROSITE" id="PS51318">
    <property type="entry name" value="TAT"/>
    <property type="match status" value="1"/>
</dbReference>
<sequence length="312" mass="32753">MYSYRRDALRATAAALGASALLVAAGCSTDSDDAAAPMTTASPSSQGETSTSASQTSFTSTSTSSSASDSDSHVDKEQYRVYGSTFGFRLKDSGDGCWIGSDLNNSFSCNVTLNVPPKINDENISDKPLPANIVKLSDADSQLEFGYSPLEGGHNSDLRVLEPGKTLVVDGISCKAESATSLSCKTKTESFEYADGAVRSEAPGLNRASATTSSAAKDTSCPGIQMAYGDPLTMQVTGSSPMDCDEVREVSSEYTEIITNMTQEDVAQYGNSGIREFDGWSCSAPSAGMAQTMGYTFKCTSQSEGKEFLSPS</sequence>
<dbReference type="Proteomes" id="UP000186104">
    <property type="component" value="Chromosome"/>
</dbReference>
<reference evidence="3 4" key="1">
    <citation type="submission" date="2016-06" db="EMBL/GenBank/DDBJ databases">
        <title>Complete genome sequence of a saline-alkali tolerant type strain Dietzia timorensis ID05-A0528T.</title>
        <authorList>
            <person name="Wu X."/>
        </authorList>
    </citation>
    <scope>NUCLEOTIDE SEQUENCE [LARGE SCALE GENOMIC DNA]</scope>
    <source>
        <strain evidence="3 4">ID05-A0528</strain>
    </source>
</reference>
<protein>
    <submittedName>
        <fullName evidence="3">Uncharacterized protein</fullName>
    </submittedName>
</protein>
<organism evidence="3 4">
    <name type="scientific">Dietzia timorensis</name>
    <dbReference type="NCBI Taxonomy" id="499555"/>
    <lineage>
        <taxon>Bacteria</taxon>
        <taxon>Bacillati</taxon>
        <taxon>Actinomycetota</taxon>
        <taxon>Actinomycetes</taxon>
        <taxon>Mycobacteriales</taxon>
        <taxon>Dietziaceae</taxon>
        <taxon>Dietzia</taxon>
    </lineage>
</organism>
<proteinExistence type="predicted"/>
<evidence type="ECO:0000256" key="2">
    <source>
        <dbReference type="SAM" id="SignalP"/>
    </source>
</evidence>
<feature type="chain" id="PRO_5038872434" evidence="2">
    <location>
        <begin position="25"/>
        <end position="312"/>
    </location>
</feature>